<feature type="non-terminal residue" evidence="1">
    <location>
        <position position="1"/>
    </location>
</feature>
<comment type="caution">
    <text evidence="1">The sequence shown here is derived from an EMBL/GenBank/DDBJ whole genome shotgun (WGS) entry which is preliminary data.</text>
</comment>
<proteinExistence type="predicted"/>
<evidence type="ECO:0000313" key="2">
    <source>
        <dbReference type="Proteomes" id="UP000789702"/>
    </source>
</evidence>
<evidence type="ECO:0000313" key="1">
    <source>
        <dbReference type="EMBL" id="CAG8743922.1"/>
    </source>
</evidence>
<dbReference type="Proteomes" id="UP000789702">
    <property type="component" value="Unassembled WGS sequence"/>
</dbReference>
<name>A0ACA9QA11_9GLOM</name>
<reference evidence="1" key="1">
    <citation type="submission" date="2021-06" db="EMBL/GenBank/DDBJ databases">
        <authorList>
            <person name="Kallberg Y."/>
            <person name="Tangrot J."/>
            <person name="Rosling A."/>
        </authorList>
    </citation>
    <scope>NUCLEOTIDE SEQUENCE</scope>
    <source>
        <strain evidence="1">IL203A</strain>
    </source>
</reference>
<gene>
    <name evidence="1" type="ORF">DHETER_LOCUS14224</name>
</gene>
<organism evidence="1 2">
    <name type="scientific">Dentiscutata heterogama</name>
    <dbReference type="NCBI Taxonomy" id="1316150"/>
    <lineage>
        <taxon>Eukaryota</taxon>
        <taxon>Fungi</taxon>
        <taxon>Fungi incertae sedis</taxon>
        <taxon>Mucoromycota</taxon>
        <taxon>Glomeromycotina</taxon>
        <taxon>Glomeromycetes</taxon>
        <taxon>Diversisporales</taxon>
        <taxon>Gigasporaceae</taxon>
        <taxon>Dentiscutata</taxon>
    </lineage>
</organism>
<accession>A0ACA9QA11</accession>
<keyword evidence="2" id="KW-1185">Reference proteome</keyword>
<dbReference type="EMBL" id="CAJVPU010042606">
    <property type="protein sequence ID" value="CAG8743922.1"/>
    <property type="molecule type" value="Genomic_DNA"/>
</dbReference>
<protein>
    <submittedName>
        <fullName evidence="1">16464_t:CDS:1</fullName>
    </submittedName>
</protein>
<sequence length="131" mass="15451">AGYILSRDLIIDIVESDWVNSNVVGQEDWLVGEWIIISHRIKDFESLKVIKDMYTEYEEGLPILRVIRNSTTEGLAAKTEIAPRCWTELERELWNQSLQNTYKNWFYEAWGFKEGMWYGHYGPADDIEITE</sequence>